<feature type="transmembrane region" description="Helical" evidence="1">
    <location>
        <begin position="142"/>
        <end position="161"/>
    </location>
</feature>
<evidence type="ECO:0000313" key="3">
    <source>
        <dbReference type="Proteomes" id="UP001176961"/>
    </source>
</evidence>
<feature type="transmembrane region" description="Helical" evidence="1">
    <location>
        <begin position="12"/>
        <end position="35"/>
    </location>
</feature>
<accession>A0AA36M601</accession>
<evidence type="ECO:0000256" key="1">
    <source>
        <dbReference type="SAM" id="Phobius"/>
    </source>
</evidence>
<dbReference type="AlphaFoldDB" id="A0AA36M601"/>
<keyword evidence="1" id="KW-1133">Transmembrane helix</keyword>
<dbReference type="Proteomes" id="UP001176961">
    <property type="component" value="Unassembled WGS sequence"/>
</dbReference>
<feature type="transmembrane region" description="Helical" evidence="1">
    <location>
        <begin position="55"/>
        <end position="75"/>
    </location>
</feature>
<keyword evidence="3" id="KW-1185">Reference proteome</keyword>
<gene>
    <name evidence="2" type="ORF">CYNAS_LOCUS11284</name>
</gene>
<feature type="transmembrane region" description="Helical" evidence="1">
    <location>
        <begin position="212"/>
        <end position="228"/>
    </location>
</feature>
<keyword evidence="1" id="KW-0472">Membrane</keyword>
<comment type="caution">
    <text evidence="2">The sequence shown here is derived from an EMBL/GenBank/DDBJ whole genome shotgun (WGS) entry which is preliminary data.</text>
</comment>
<dbReference type="EMBL" id="CATQJL010000223">
    <property type="protein sequence ID" value="CAJ0599301.1"/>
    <property type="molecule type" value="Genomic_DNA"/>
</dbReference>
<keyword evidence="1" id="KW-0812">Transmembrane</keyword>
<reference evidence="2" key="1">
    <citation type="submission" date="2023-07" db="EMBL/GenBank/DDBJ databases">
        <authorList>
            <consortium name="CYATHOMIX"/>
        </authorList>
    </citation>
    <scope>NUCLEOTIDE SEQUENCE</scope>
    <source>
        <strain evidence="2">N/A</strain>
    </source>
</reference>
<organism evidence="2 3">
    <name type="scientific">Cylicocyclus nassatus</name>
    <name type="common">Nematode worm</name>
    <dbReference type="NCBI Taxonomy" id="53992"/>
    <lineage>
        <taxon>Eukaryota</taxon>
        <taxon>Metazoa</taxon>
        <taxon>Ecdysozoa</taxon>
        <taxon>Nematoda</taxon>
        <taxon>Chromadorea</taxon>
        <taxon>Rhabditida</taxon>
        <taxon>Rhabditina</taxon>
        <taxon>Rhabditomorpha</taxon>
        <taxon>Strongyloidea</taxon>
        <taxon>Strongylidae</taxon>
        <taxon>Cylicocyclus</taxon>
    </lineage>
</organism>
<sequence>MKGWESDFAFYLLQIMALFSILNYLGLLVCNIHSIALFQSSFLIRITGSNYQGSFLAYVATNVCLTAHRLFYTLLPLQARFILKKSILKACILSMIAFYIAYVCFTLTPLASVVYCPAQIFFYFERRRFLGFIQVMNQVSNFVVGVVNVSAYTVMFGTLFLKGTLTFTHNNEIRMTLQAAVVSFFELLFFLYWEYGPSSGLSEFWQRVCDGYSILLYFDVLILPYMISNKSVKSELNKIFSRKRRDSTAKTWSHPRMPL</sequence>
<protein>
    <submittedName>
        <fullName evidence="2">Uncharacterized protein</fullName>
    </submittedName>
</protein>
<feature type="transmembrane region" description="Helical" evidence="1">
    <location>
        <begin position="173"/>
        <end position="192"/>
    </location>
</feature>
<name>A0AA36M601_CYLNA</name>
<proteinExistence type="predicted"/>
<evidence type="ECO:0000313" key="2">
    <source>
        <dbReference type="EMBL" id="CAJ0599301.1"/>
    </source>
</evidence>
<feature type="transmembrane region" description="Helical" evidence="1">
    <location>
        <begin position="96"/>
        <end position="122"/>
    </location>
</feature>